<evidence type="ECO:0000256" key="7">
    <source>
        <dbReference type="ARBA" id="ARBA00023053"/>
    </source>
</evidence>
<keyword evidence="10 12" id="KW-0739">Sodium transport</keyword>
<evidence type="ECO:0000256" key="8">
    <source>
        <dbReference type="ARBA" id="ARBA00023065"/>
    </source>
</evidence>
<comment type="subcellular location">
    <subcellularLocation>
        <location evidence="1">Membrane</location>
        <topology evidence="1">Multi-pass membrane protein</topology>
    </subcellularLocation>
</comment>
<feature type="transmembrane region" description="Helical" evidence="13">
    <location>
        <begin position="467"/>
        <end position="484"/>
    </location>
</feature>
<dbReference type="Pfam" id="PF00858">
    <property type="entry name" value="ASC"/>
    <property type="match status" value="1"/>
</dbReference>
<evidence type="ECO:0000256" key="1">
    <source>
        <dbReference type="ARBA" id="ARBA00004141"/>
    </source>
</evidence>
<dbReference type="GO" id="GO:0005886">
    <property type="term" value="C:plasma membrane"/>
    <property type="evidence" value="ECO:0007669"/>
    <property type="project" value="TreeGrafter"/>
</dbReference>
<keyword evidence="11 12" id="KW-0407">Ion channel</keyword>
<dbReference type="Gene3D" id="1.10.287.770">
    <property type="entry name" value="YojJ-like"/>
    <property type="match status" value="1"/>
</dbReference>
<evidence type="ECO:0000313" key="15">
    <source>
        <dbReference type="Proteomes" id="UP000801492"/>
    </source>
</evidence>
<evidence type="ECO:0000256" key="10">
    <source>
        <dbReference type="ARBA" id="ARBA00023201"/>
    </source>
</evidence>
<evidence type="ECO:0000256" key="5">
    <source>
        <dbReference type="ARBA" id="ARBA00022692"/>
    </source>
</evidence>
<evidence type="ECO:0000256" key="13">
    <source>
        <dbReference type="SAM" id="Phobius"/>
    </source>
</evidence>
<sequence length="498" mass="56936">MSVENGENISEPQNGVATSFLEMLGFKRKNRKTSAKTNKKEEESIKNEQKLPILEILSSFITLFLSVSTIHGFAHVTAEKRHPVEILIWLSLVGAGIYGACILSSATWTRYQENPTVVSMERDRFAWNTSFPAATICPSFKVNDELLNNFLAKTEVKNKTALRHFLISLAGAGYKTFDQVIPYFEIPSEQFMGILLQLQFDFTPSVSNSGIHGYKYFLEKTITEMGICYTFNSNLAVYNSPSYWEGNSWYLLPENRTFYVHPLDGEVFANVVNMSTGFDIYLHGPFEVVDVASKGVYSPNGHFLQVYLSGLTIFTTDSAHALAPSQRKCRFHDESDLRHSPVYSYVLCRMECRASLAKRLCGCIPHFYRHLDGEKVCDVNGMHCLSKYKETLITMKNKCSCYPNCNDVNYVIEDLDTREWFLGSNLQWGLKEYPRMRLRRDVIFGFTDVLVYVGGMAGLFLGCSVLSFIEILYFFTIRLFWYVTKYGKNTREIYNAVQ</sequence>
<dbReference type="EMBL" id="VTPC01091094">
    <property type="protein sequence ID" value="KAF2879701.1"/>
    <property type="molecule type" value="Genomic_DNA"/>
</dbReference>
<protein>
    <recommendedName>
        <fullName evidence="16">Sodium channel protein Nach</fullName>
    </recommendedName>
</protein>
<evidence type="ECO:0008006" key="16">
    <source>
        <dbReference type="Google" id="ProtNLM"/>
    </source>
</evidence>
<keyword evidence="5 12" id="KW-0812">Transmembrane</keyword>
<evidence type="ECO:0000256" key="6">
    <source>
        <dbReference type="ARBA" id="ARBA00022989"/>
    </source>
</evidence>
<gene>
    <name evidence="14" type="ORF">ILUMI_26477</name>
</gene>
<comment type="caution">
    <text evidence="14">The sequence shown here is derived from an EMBL/GenBank/DDBJ whole genome shotgun (WGS) entry which is preliminary data.</text>
</comment>
<keyword evidence="6 13" id="KW-1133">Transmembrane helix</keyword>
<evidence type="ECO:0000256" key="12">
    <source>
        <dbReference type="RuleBase" id="RU000679"/>
    </source>
</evidence>
<evidence type="ECO:0000256" key="4">
    <source>
        <dbReference type="ARBA" id="ARBA00022461"/>
    </source>
</evidence>
<evidence type="ECO:0000256" key="11">
    <source>
        <dbReference type="ARBA" id="ARBA00023303"/>
    </source>
</evidence>
<dbReference type="Proteomes" id="UP000801492">
    <property type="component" value="Unassembled WGS sequence"/>
</dbReference>
<feature type="transmembrane region" description="Helical" evidence="13">
    <location>
        <begin position="442"/>
        <end position="461"/>
    </location>
</feature>
<dbReference type="OrthoDB" id="6628406at2759"/>
<dbReference type="InterPro" id="IPR001873">
    <property type="entry name" value="ENaC"/>
</dbReference>
<reference evidence="14" key="1">
    <citation type="submission" date="2019-08" db="EMBL/GenBank/DDBJ databases">
        <title>The genome of the North American firefly Photinus pyralis.</title>
        <authorList>
            <consortium name="Photinus pyralis genome working group"/>
            <person name="Fallon T.R."/>
            <person name="Sander Lower S.E."/>
            <person name="Weng J.-K."/>
        </authorList>
    </citation>
    <scope>NUCLEOTIDE SEQUENCE</scope>
    <source>
        <strain evidence="14">TRF0915ILg1</strain>
        <tissue evidence="14">Whole body</tissue>
    </source>
</reference>
<accession>A0A8K0C6K5</accession>
<evidence type="ECO:0000256" key="3">
    <source>
        <dbReference type="ARBA" id="ARBA00022448"/>
    </source>
</evidence>
<dbReference type="AlphaFoldDB" id="A0A8K0C6K5"/>
<keyword evidence="15" id="KW-1185">Reference proteome</keyword>
<feature type="transmembrane region" description="Helical" evidence="13">
    <location>
        <begin position="53"/>
        <end position="74"/>
    </location>
</feature>
<keyword evidence="4 12" id="KW-0894">Sodium channel</keyword>
<keyword evidence="7" id="KW-0915">Sodium</keyword>
<evidence type="ECO:0000313" key="14">
    <source>
        <dbReference type="EMBL" id="KAF2879701.1"/>
    </source>
</evidence>
<keyword evidence="3 12" id="KW-0813">Transport</keyword>
<keyword evidence="9 13" id="KW-0472">Membrane</keyword>
<comment type="similarity">
    <text evidence="2 12">Belongs to the amiloride-sensitive sodium channel (TC 1.A.6) family.</text>
</comment>
<evidence type="ECO:0000256" key="9">
    <source>
        <dbReference type="ARBA" id="ARBA00023136"/>
    </source>
</evidence>
<dbReference type="Gene3D" id="1.10.287.820">
    <property type="entry name" value="Acid-sensing ion channel domain"/>
    <property type="match status" value="1"/>
</dbReference>
<dbReference type="PANTHER" id="PTHR11690:SF240">
    <property type="entry name" value="PICKPOCKET 25-RELATED"/>
    <property type="match status" value="1"/>
</dbReference>
<feature type="transmembrane region" description="Helical" evidence="13">
    <location>
        <begin position="86"/>
        <end position="106"/>
    </location>
</feature>
<proteinExistence type="inferred from homology"/>
<name>A0A8K0C6K5_IGNLU</name>
<dbReference type="PANTHER" id="PTHR11690">
    <property type="entry name" value="AMILORIDE-SENSITIVE SODIUM CHANNEL-RELATED"/>
    <property type="match status" value="1"/>
</dbReference>
<keyword evidence="8 12" id="KW-0406">Ion transport</keyword>
<evidence type="ECO:0000256" key="2">
    <source>
        <dbReference type="ARBA" id="ARBA00007193"/>
    </source>
</evidence>
<dbReference type="GO" id="GO:0015280">
    <property type="term" value="F:ligand-gated sodium channel activity"/>
    <property type="evidence" value="ECO:0007669"/>
    <property type="project" value="TreeGrafter"/>
</dbReference>
<organism evidence="14 15">
    <name type="scientific">Ignelater luminosus</name>
    <name type="common">Cucubano</name>
    <name type="synonym">Pyrophorus luminosus</name>
    <dbReference type="NCBI Taxonomy" id="2038154"/>
    <lineage>
        <taxon>Eukaryota</taxon>
        <taxon>Metazoa</taxon>
        <taxon>Ecdysozoa</taxon>
        <taxon>Arthropoda</taxon>
        <taxon>Hexapoda</taxon>
        <taxon>Insecta</taxon>
        <taxon>Pterygota</taxon>
        <taxon>Neoptera</taxon>
        <taxon>Endopterygota</taxon>
        <taxon>Coleoptera</taxon>
        <taxon>Polyphaga</taxon>
        <taxon>Elateriformia</taxon>
        <taxon>Elateroidea</taxon>
        <taxon>Elateridae</taxon>
        <taxon>Agrypninae</taxon>
        <taxon>Pyrophorini</taxon>
        <taxon>Ignelater</taxon>
    </lineage>
</organism>